<name>A0ABS9DTW7_9ACTN</name>
<comment type="caution">
    <text evidence="3">The sequence shown here is derived from an EMBL/GenBank/DDBJ whole genome shotgun (WGS) entry which is preliminary data.</text>
</comment>
<dbReference type="InterPro" id="IPR044662">
    <property type="entry name" value="HS1/DABB1-like"/>
</dbReference>
<gene>
    <name evidence="3" type="ORF">L1892_23750</name>
</gene>
<dbReference type="EMBL" id="JAKGCU010000041">
    <property type="protein sequence ID" value="MCF3941386.1"/>
    <property type="molecule type" value="Genomic_DNA"/>
</dbReference>
<keyword evidence="4" id="KW-1185">Reference proteome</keyword>
<evidence type="ECO:0000313" key="4">
    <source>
        <dbReference type="Proteomes" id="UP001108089"/>
    </source>
</evidence>
<comment type="subunit">
    <text evidence="1">Homodimer.</text>
</comment>
<evidence type="ECO:0000259" key="2">
    <source>
        <dbReference type="PROSITE" id="PS51502"/>
    </source>
</evidence>
<evidence type="ECO:0000256" key="1">
    <source>
        <dbReference type="ARBA" id="ARBA00011738"/>
    </source>
</evidence>
<reference evidence="3" key="1">
    <citation type="submission" date="2022-01" db="EMBL/GenBank/DDBJ databases">
        <title>Gordonia xiamenensis sp. nov., isolated from surface seawater in Xiamen.</title>
        <authorList>
            <person name="He Y.F."/>
        </authorList>
    </citation>
    <scope>NUCLEOTIDE SEQUENCE</scope>
    <source>
        <strain evidence="3">GW1C4-4</strain>
    </source>
</reference>
<accession>A0ABS9DTW7</accession>
<sequence>MLIHCVTVKFKDAATPDQVAALDAALAALPGQIDLIRRTRHGRDLGERPTNADYALVSEFADAEAFYAYLEHPAHQALARDHLIPLAESVHSTQFLTEV</sequence>
<dbReference type="SUPFAM" id="SSF54909">
    <property type="entry name" value="Dimeric alpha+beta barrel"/>
    <property type="match status" value="1"/>
</dbReference>
<dbReference type="PROSITE" id="PS51502">
    <property type="entry name" value="S_R_A_B_BARREL"/>
    <property type="match status" value="1"/>
</dbReference>
<protein>
    <submittedName>
        <fullName evidence="3">Dabb family protein</fullName>
    </submittedName>
</protein>
<dbReference type="Gene3D" id="3.30.70.100">
    <property type="match status" value="1"/>
</dbReference>
<proteinExistence type="predicted"/>
<dbReference type="SMART" id="SM00886">
    <property type="entry name" value="Dabb"/>
    <property type="match status" value="1"/>
</dbReference>
<dbReference type="Proteomes" id="UP001108089">
    <property type="component" value="Unassembled WGS sequence"/>
</dbReference>
<dbReference type="PANTHER" id="PTHR33178">
    <property type="match status" value="1"/>
</dbReference>
<dbReference type="InterPro" id="IPR011008">
    <property type="entry name" value="Dimeric_a/b-barrel"/>
</dbReference>
<dbReference type="RefSeq" id="WP_235726247.1">
    <property type="nucleotide sequence ID" value="NZ_JAKGCU010000041.1"/>
</dbReference>
<feature type="domain" description="Stress-response A/B barrel" evidence="2">
    <location>
        <begin position="2"/>
        <end position="95"/>
    </location>
</feature>
<dbReference type="InterPro" id="IPR013097">
    <property type="entry name" value="Dabb"/>
</dbReference>
<dbReference type="PANTHER" id="PTHR33178:SF10">
    <property type="entry name" value="STRESS-RESPONSE A_B BARREL DOMAIN-CONTAINING PROTEIN"/>
    <property type="match status" value="1"/>
</dbReference>
<dbReference type="Pfam" id="PF07876">
    <property type="entry name" value="Dabb"/>
    <property type="match status" value="1"/>
</dbReference>
<organism evidence="3 4">
    <name type="scientific">Gordonia tangerina</name>
    <dbReference type="NCBI Taxonomy" id="2911060"/>
    <lineage>
        <taxon>Bacteria</taxon>
        <taxon>Bacillati</taxon>
        <taxon>Actinomycetota</taxon>
        <taxon>Actinomycetes</taxon>
        <taxon>Mycobacteriales</taxon>
        <taxon>Gordoniaceae</taxon>
        <taxon>Gordonia</taxon>
    </lineage>
</organism>
<evidence type="ECO:0000313" key="3">
    <source>
        <dbReference type="EMBL" id="MCF3941386.1"/>
    </source>
</evidence>